<dbReference type="SUPFAM" id="SSF55469">
    <property type="entry name" value="FMN-dependent nitroreductase-like"/>
    <property type="match status" value="1"/>
</dbReference>
<evidence type="ECO:0008006" key="4">
    <source>
        <dbReference type="Google" id="ProtNLM"/>
    </source>
</evidence>
<comment type="caution">
    <text evidence="2">The sequence shown here is derived from an EMBL/GenBank/DDBJ whole genome shotgun (WGS) entry which is preliminary data.</text>
</comment>
<dbReference type="Gene3D" id="3.40.109.10">
    <property type="entry name" value="NADH Oxidase"/>
    <property type="match status" value="1"/>
</dbReference>
<gene>
    <name evidence="2" type="ORF">ACG5V6_26980</name>
</gene>
<organism evidence="2 3">
    <name type="scientific">Streptomyces chitinivorans</name>
    <dbReference type="NCBI Taxonomy" id="1257027"/>
    <lineage>
        <taxon>Bacteria</taxon>
        <taxon>Bacillati</taxon>
        <taxon>Actinomycetota</taxon>
        <taxon>Actinomycetes</taxon>
        <taxon>Kitasatosporales</taxon>
        <taxon>Streptomycetaceae</taxon>
        <taxon>Streptomyces</taxon>
    </lineage>
</organism>
<feature type="region of interest" description="Disordered" evidence="1">
    <location>
        <begin position="1"/>
        <end position="73"/>
    </location>
</feature>
<keyword evidence="3" id="KW-1185">Reference proteome</keyword>
<dbReference type="Proteomes" id="UP001607069">
    <property type="component" value="Unassembled WGS sequence"/>
</dbReference>
<evidence type="ECO:0000256" key="1">
    <source>
        <dbReference type="SAM" id="MobiDB-lite"/>
    </source>
</evidence>
<feature type="region of interest" description="Disordered" evidence="1">
    <location>
        <begin position="256"/>
        <end position="287"/>
    </location>
</feature>
<evidence type="ECO:0000313" key="2">
    <source>
        <dbReference type="EMBL" id="MFH0251840.1"/>
    </source>
</evidence>
<name>A0ABW7I109_9ACTN</name>
<dbReference type="RefSeq" id="WP_279951080.1">
    <property type="nucleotide sequence ID" value="NZ_BAABEN010000004.1"/>
</dbReference>
<dbReference type="InterPro" id="IPR000415">
    <property type="entry name" value="Nitroreductase-like"/>
</dbReference>
<accession>A0ABW7I109</accession>
<proteinExistence type="predicted"/>
<sequence length="527" mass="56076">METAPARSERASGERTGSPLPDDADFMTRDMMWFAYGSGADRPRPPAQPAGPLSETDVDPGLPDAARSGAPAALPHGTVDLLEELPFPWGRFADGADGADAGTDRLGHALVAAFGVHRREPENPFNDHRGYPSVRGKFPVQALVGERGRWQALDVYRHALVGLDTAERPARAAGSGRRIALAGRYTRLPPVYKWFRGSLVHLELGVNLRMLCTALELFGLRGRLRLPDASGEEALAALGLTPVWQWSLPLTVELDADSGTDAETGPARSASGSGGPPSAPAVDAGTGGPDHVLAEALAVNRAQDFREPPAPLTPAIPSAAGARELSWAETLWRRTSGRMPRGLYGMNGRRRRLPAAALRDAVEWLALPPPGGTLRAVYESLRVSAVVQEVDGFADGVHGLTGGELSLCAGDPAAAARLEEYYGYPLAPGNGCDVRHASAIWFLSLRPREVMERFGPGAWCAAQYAAGWAAQGLCLAAAAHGLYARPVRAFQEVPTRRVLGLGPDEMIVFSVITGTPRYTGPLLDVRL</sequence>
<protein>
    <recommendedName>
        <fullName evidence="4">Nitroreductase domain-containing protein</fullName>
    </recommendedName>
</protein>
<reference evidence="2 3" key="1">
    <citation type="submission" date="2024-10" db="EMBL/GenBank/DDBJ databases">
        <authorList>
            <person name="Cho J.-C."/>
        </authorList>
    </citation>
    <scope>NUCLEOTIDE SEQUENCE [LARGE SCALE GENOMIC DNA]</scope>
    <source>
        <strain evidence="2 3">KCTC29696</strain>
    </source>
</reference>
<evidence type="ECO:0000313" key="3">
    <source>
        <dbReference type="Proteomes" id="UP001607069"/>
    </source>
</evidence>
<dbReference type="EMBL" id="JBIHMK010000173">
    <property type="protein sequence ID" value="MFH0251840.1"/>
    <property type="molecule type" value="Genomic_DNA"/>
</dbReference>